<accession>A0A9J2PXL1</accession>
<dbReference type="WBParaSite" id="ALUE_0001488501-mRNA-1">
    <property type="protein sequence ID" value="ALUE_0001488501-mRNA-1"/>
    <property type="gene ID" value="ALUE_0001488501"/>
</dbReference>
<name>A0A9J2PXL1_ASCLU</name>
<evidence type="ECO:0000313" key="3">
    <source>
        <dbReference type="WBParaSite" id="ALUE_0001488501-mRNA-1"/>
    </source>
</evidence>
<protein>
    <submittedName>
        <fullName evidence="3">Uncharacterized protein</fullName>
    </submittedName>
</protein>
<dbReference type="AlphaFoldDB" id="A0A9J2PXL1"/>
<evidence type="ECO:0000313" key="2">
    <source>
        <dbReference type="Proteomes" id="UP000036681"/>
    </source>
</evidence>
<feature type="compositionally biased region" description="Polar residues" evidence="1">
    <location>
        <begin position="249"/>
        <end position="263"/>
    </location>
</feature>
<sequence>MRSPLEGTSSSSSSYDIRVLVPLRNQATPHASLRRTLTTTLVGLNETRLDANVSTDLSEDVSSEQYRYRPQQQRSLIREREGVPEASSSSYLEVCTESRQRLNSDLSSTTTIALSASSLADDMRPGEEDINQISAKLERSCIFFFHLCLSSCGGKARLEYLRNIFQQFSLMMTHLRRFIVQSYCGLQIPQGVVSQKLKLFGGSSLERSAPLGSSSSVPCTVPRSAFELLLETRRRAGAEKGSERRDATQRASSTPQETCSGSSLRLPDTIPSSYVLLRQSQEILSKRRREEENRSKETAVLRASSFTVGRSKASDGGLTEIERRSADEKVQMKVDGRTVVQMGGQEHKNQNNSSTPTLKSWQLLNPSISRTQLTAHDLIGKRTADYKESAAENGAAEIIEVSHLPGPT</sequence>
<feature type="region of interest" description="Disordered" evidence="1">
    <location>
        <begin position="54"/>
        <end position="82"/>
    </location>
</feature>
<feature type="compositionally biased region" description="Basic and acidic residues" evidence="1">
    <location>
        <begin position="236"/>
        <end position="248"/>
    </location>
</feature>
<reference evidence="3" key="1">
    <citation type="submission" date="2023-03" db="UniProtKB">
        <authorList>
            <consortium name="WormBaseParasite"/>
        </authorList>
    </citation>
    <scope>IDENTIFICATION</scope>
</reference>
<proteinExistence type="predicted"/>
<dbReference type="Proteomes" id="UP000036681">
    <property type="component" value="Unplaced"/>
</dbReference>
<organism evidence="2 3">
    <name type="scientific">Ascaris lumbricoides</name>
    <name type="common">Giant roundworm</name>
    <dbReference type="NCBI Taxonomy" id="6252"/>
    <lineage>
        <taxon>Eukaryota</taxon>
        <taxon>Metazoa</taxon>
        <taxon>Ecdysozoa</taxon>
        <taxon>Nematoda</taxon>
        <taxon>Chromadorea</taxon>
        <taxon>Rhabditida</taxon>
        <taxon>Spirurina</taxon>
        <taxon>Ascaridomorpha</taxon>
        <taxon>Ascaridoidea</taxon>
        <taxon>Ascarididae</taxon>
        <taxon>Ascaris</taxon>
    </lineage>
</organism>
<feature type="region of interest" description="Disordered" evidence="1">
    <location>
        <begin position="236"/>
        <end position="266"/>
    </location>
</feature>
<keyword evidence="2" id="KW-1185">Reference proteome</keyword>
<evidence type="ECO:0000256" key="1">
    <source>
        <dbReference type="SAM" id="MobiDB-lite"/>
    </source>
</evidence>